<proteinExistence type="predicted"/>
<dbReference type="RefSeq" id="WP_377322095.1">
    <property type="nucleotide sequence ID" value="NZ_JBHSNF010000004.1"/>
</dbReference>
<reference evidence="3" key="1">
    <citation type="journal article" date="2019" name="Int. J. Syst. Evol. Microbiol.">
        <title>The Global Catalogue of Microorganisms (GCM) 10K type strain sequencing project: providing services to taxonomists for standard genome sequencing and annotation.</title>
        <authorList>
            <consortium name="The Broad Institute Genomics Platform"/>
            <consortium name="The Broad Institute Genome Sequencing Center for Infectious Disease"/>
            <person name="Wu L."/>
            <person name="Ma J."/>
        </authorList>
    </citation>
    <scope>NUCLEOTIDE SEQUENCE [LARGE SCALE GENOMIC DNA]</scope>
    <source>
        <strain evidence="3">CGMCC 1.16619</strain>
    </source>
</reference>
<feature type="transmembrane region" description="Helical" evidence="1">
    <location>
        <begin position="95"/>
        <end position="115"/>
    </location>
</feature>
<comment type="caution">
    <text evidence="2">The sequence shown here is derived from an EMBL/GenBank/DDBJ whole genome shotgun (WGS) entry which is preliminary data.</text>
</comment>
<gene>
    <name evidence="2" type="ORF">ACFPPA_17075</name>
</gene>
<name>A0ABW0QRP9_9GAMM</name>
<feature type="transmembrane region" description="Helical" evidence="1">
    <location>
        <begin position="38"/>
        <end position="59"/>
    </location>
</feature>
<dbReference type="Proteomes" id="UP001596114">
    <property type="component" value="Unassembled WGS sequence"/>
</dbReference>
<evidence type="ECO:0000313" key="2">
    <source>
        <dbReference type="EMBL" id="MFC5527458.1"/>
    </source>
</evidence>
<dbReference type="Pfam" id="PF07301">
    <property type="entry name" value="DUF1453"/>
    <property type="match status" value="1"/>
</dbReference>
<keyword evidence="1" id="KW-1133">Transmembrane helix</keyword>
<feature type="transmembrane region" description="Helical" evidence="1">
    <location>
        <begin position="150"/>
        <end position="171"/>
    </location>
</feature>
<organism evidence="2 3">
    <name type="scientific">Rhodanobacter ginsengisoli</name>
    <dbReference type="NCBI Taxonomy" id="418646"/>
    <lineage>
        <taxon>Bacteria</taxon>
        <taxon>Pseudomonadati</taxon>
        <taxon>Pseudomonadota</taxon>
        <taxon>Gammaproteobacteria</taxon>
        <taxon>Lysobacterales</taxon>
        <taxon>Rhodanobacteraceae</taxon>
        <taxon>Rhodanobacter</taxon>
    </lineage>
</organism>
<feature type="transmembrane region" description="Helical" evidence="1">
    <location>
        <begin position="6"/>
        <end position="23"/>
    </location>
</feature>
<accession>A0ABW0QRP9</accession>
<keyword evidence="3" id="KW-1185">Reference proteome</keyword>
<feature type="transmembrane region" description="Helical" evidence="1">
    <location>
        <begin position="65"/>
        <end position="83"/>
    </location>
</feature>
<dbReference type="EMBL" id="JBHSNF010000004">
    <property type="protein sequence ID" value="MFC5527458.1"/>
    <property type="molecule type" value="Genomic_DNA"/>
</dbReference>
<keyword evidence="1" id="KW-0472">Membrane</keyword>
<evidence type="ECO:0000313" key="3">
    <source>
        <dbReference type="Proteomes" id="UP001596114"/>
    </source>
</evidence>
<protein>
    <submittedName>
        <fullName evidence="2">DUF1453 domain-containing protein</fullName>
    </submittedName>
</protein>
<evidence type="ECO:0000256" key="1">
    <source>
        <dbReference type="SAM" id="Phobius"/>
    </source>
</evidence>
<keyword evidence="1" id="KW-0812">Transmembrane</keyword>
<dbReference type="InterPro" id="IPR058247">
    <property type="entry name" value="DUF1453"/>
</dbReference>
<sequence>MPAHLTNYLIMLPLLAWIIWRRVSRSFGRQPIQRKRMIFRIVMFSIIGGVLALGGFHQIALAEGLFGGVLLGGVLGLLGLRLTRFAADPVKGDCYLPNPWIGALLTVLLLGRLGWRLLVLWPGMQQASALAATGGSAAPMPPMGYASSPLTMLVIGLLVGYYIVYFSGLLIHHRRFQQAQQSAAAM</sequence>